<keyword evidence="1" id="KW-0812">Transmembrane</keyword>
<sequence length="90" mass="10207">MKTAFGDARLASKRQVVIDRFYTSVALAILLLMMGFYCVGTIQTNRFGYCKKVICKMKTTRIAVPVRCRSLRIYRAYVLYVGLPPSQSTS</sequence>
<name>A0A225W625_9STRA</name>
<feature type="transmembrane region" description="Helical" evidence="1">
    <location>
        <begin position="21"/>
        <end position="42"/>
    </location>
</feature>
<dbReference type="InterPro" id="IPR029526">
    <property type="entry name" value="PGBD"/>
</dbReference>
<evidence type="ECO:0000313" key="4">
    <source>
        <dbReference type="Proteomes" id="UP000198211"/>
    </source>
</evidence>
<accession>A0A225W625</accession>
<reference evidence="4" key="1">
    <citation type="submission" date="2017-03" db="EMBL/GenBank/DDBJ databases">
        <title>Phytopthora megakarya and P. palmivora, two closely related causual agents of cacao black pod achieved similar genome size and gene model numbers by different mechanisms.</title>
        <authorList>
            <person name="Ali S."/>
            <person name="Shao J."/>
            <person name="Larry D.J."/>
            <person name="Kronmiller B."/>
            <person name="Shen D."/>
            <person name="Strem M.D."/>
            <person name="Melnick R.L."/>
            <person name="Guiltinan M.J."/>
            <person name="Tyler B.M."/>
            <person name="Meinhardt L.W."/>
            <person name="Bailey B.A."/>
        </authorList>
    </citation>
    <scope>NUCLEOTIDE SEQUENCE [LARGE SCALE GENOMIC DNA]</scope>
    <source>
        <strain evidence="4">zdho120</strain>
    </source>
</reference>
<dbReference type="STRING" id="4795.A0A225W625"/>
<keyword evidence="1" id="KW-0472">Membrane</keyword>
<evidence type="ECO:0000313" key="3">
    <source>
        <dbReference type="EMBL" id="OWZ12824.1"/>
    </source>
</evidence>
<dbReference type="Pfam" id="PF13843">
    <property type="entry name" value="DDE_Tnp_1_7"/>
    <property type="match status" value="1"/>
</dbReference>
<gene>
    <name evidence="3" type="ORF">PHMEG_00013952</name>
</gene>
<dbReference type="EMBL" id="NBNE01001740">
    <property type="protein sequence ID" value="OWZ12824.1"/>
    <property type="molecule type" value="Genomic_DNA"/>
</dbReference>
<keyword evidence="1" id="KW-1133">Transmembrane helix</keyword>
<evidence type="ECO:0000256" key="1">
    <source>
        <dbReference type="SAM" id="Phobius"/>
    </source>
</evidence>
<dbReference type="Proteomes" id="UP000198211">
    <property type="component" value="Unassembled WGS sequence"/>
</dbReference>
<evidence type="ECO:0000259" key="2">
    <source>
        <dbReference type="Pfam" id="PF13843"/>
    </source>
</evidence>
<keyword evidence="4" id="KW-1185">Reference proteome</keyword>
<protein>
    <recommendedName>
        <fullName evidence="2">PiggyBac transposable element-derived protein domain-containing protein</fullName>
    </recommendedName>
</protein>
<dbReference type="OrthoDB" id="10474527at2759"/>
<comment type="caution">
    <text evidence="3">The sequence shown here is derived from an EMBL/GenBank/DDBJ whole genome shotgun (WGS) entry which is preliminary data.</text>
</comment>
<dbReference type="AlphaFoldDB" id="A0A225W625"/>
<proteinExistence type="predicted"/>
<organism evidence="3 4">
    <name type="scientific">Phytophthora megakarya</name>
    <dbReference type="NCBI Taxonomy" id="4795"/>
    <lineage>
        <taxon>Eukaryota</taxon>
        <taxon>Sar</taxon>
        <taxon>Stramenopiles</taxon>
        <taxon>Oomycota</taxon>
        <taxon>Peronosporomycetes</taxon>
        <taxon>Peronosporales</taxon>
        <taxon>Peronosporaceae</taxon>
        <taxon>Phytophthora</taxon>
    </lineage>
</organism>
<feature type="domain" description="PiggyBac transposable element-derived protein" evidence="2">
    <location>
        <begin position="12"/>
        <end position="53"/>
    </location>
</feature>